<dbReference type="InterPro" id="IPR000390">
    <property type="entry name" value="Small_drug/metabolite_transptr"/>
</dbReference>
<feature type="region of interest" description="Disordered" evidence="10">
    <location>
        <begin position="120"/>
        <end position="148"/>
    </location>
</feature>
<keyword evidence="7 11" id="KW-1133">Transmembrane helix</keyword>
<feature type="transmembrane region" description="Helical" evidence="11">
    <location>
        <begin position="68"/>
        <end position="89"/>
    </location>
</feature>
<evidence type="ECO:0000256" key="5">
    <source>
        <dbReference type="ARBA" id="ARBA00022519"/>
    </source>
</evidence>
<keyword evidence="6 9" id="KW-0812">Transmembrane</keyword>
<keyword evidence="5" id="KW-0997">Cell inner membrane</keyword>
<gene>
    <name evidence="12" type="ORF">IHV25_06715</name>
</gene>
<protein>
    <recommendedName>
        <fullName evidence="3">Spermidine export protein MdtJ</fullName>
    </recommendedName>
</protein>
<evidence type="ECO:0000256" key="7">
    <source>
        <dbReference type="ARBA" id="ARBA00022989"/>
    </source>
</evidence>
<proteinExistence type="inferred from homology"/>
<evidence type="ECO:0000256" key="6">
    <source>
        <dbReference type="ARBA" id="ARBA00022692"/>
    </source>
</evidence>
<evidence type="ECO:0000256" key="11">
    <source>
        <dbReference type="SAM" id="Phobius"/>
    </source>
</evidence>
<feature type="transmembrane region" description="Helical" evidence="11">
    <location>
        <begin position="12"/>
        <end position="30"/>
    </location>
</feature>
<comment type="caution">
    <text evidence="12">The sequence shown here is derived from an EMBL/GenBank/DDBJ whole genome shotgun (WGS) entry which is preliminary data.</text>
</comment>
<dbReference type="AlphaFoldDB" id="A0A8J7CPR3"/>
<dbReference type="Gene3D" id="1.10.3730.20">
    <property type="match status" value="1"/>
</dbReference>
<evidence type="ECO:0000313" key="13">
    <source>
        <dbReference type="Proteomes" id="UP000631034"/>
    </source>
</evidence>
<name>A0A8J7CPR3_9PROT</name>
<dbReference type="Pfam" id="PF00893">
    <property type="entry name" value="Multi_Drug_Res"/>
    <property type="match status" value="1"/>
</dbReference>
<dbReference type="GO" id="GO:0031460">
    <property type="term" value="P:glycine betaine transport"/>
    <property type="evidence" value="ECO:0007669"/>
    <property type="project" value="TreeGrafter"/>
</dbReference>
<keyword evidence="8 11" id="KW-0472">Membrane</keyword>
<sequence length="148" mass="15779">MAFLFRNRSWFYLAMAIVLEVSGTVTMKVAHMQGSGLSPASALMLMYVLIGFSYAFLALAVTRMPIGVAYAFWEGIGLSVITLVGIFALGEVFTWQRFLALAAIVAGAILIHNGTAMTPKKKKGRVARRSSTATEPLTAGATSGRTVG</sequence>
<evidence type="ECO:0000313" key="12">
    <source>
        <dbReference type="EMBL" id="MBE1237337.1"/>
    </source>
</evidence>
<dbReference type="GO" id="GO:1903711">
    <property type="term" value="P:spermidine transmembrane transport"/>
    <property type="evidence" value="ECO:0007669"/>
    <property type="project" value="TreeGrafter"/>
</dbReference>
<comment type="similarity">
    <text evidence="9">Belongs to the drug/metabolite transporter (DMT) superfamily. Small multidrug resistance (SMR) (TC 2.A.7.1) family.</text>
</comment>
<reference evidence="12" key="1">
    <citation type="submission" date="2020-10" db="EMBL/GenBank/DDBJ databases">
        <title>Genome sequence of the unusual species of purple photosynthetic bacteria, Phaeovibrio sulfidiphilus DSM 23193, type strain.</title>
        <authorList>
            <person name="Kyndt J.A."/>
            <person name="Meyer T.E."/>
        </authorList>
    </citation>
    <scope>NUCLEOTIDE SEQUENCE</scope>
    <source>
        <strain evidence="12">DSM 23193</strain>
    </source>
</reference>
<evidence type="ECO:0000256" key="2">
    <source>
        <dbReference type="ARBA" id="ARBA00011358"/>
    </source>
</evidence>
<dbReference type="SUPFAM" id="SSF103481">
    <property type="entry name" value="Multidrug resistance efflux transporter EmrE"/>
    <property type="match status" value="1"/>
</dbReference>
<evidence type="ECO:0000256" key="10">
    <source>
        <dbReference type="SAM" id="MobiDB-lite"/>
    </source>
</evidence>
<dbReference type="Proteomes" id="UP000631034">
    <property type="component" value="Unassembled WGS sequence"/>
</dbReference>
<evidence type="ECO:0000256" key="3">
    <source>
        <dbReference type="ARBA" id="ARBA00021112"/>
    </source>
</evidence>
<dbReference type="PANTHER" id="PTHR30561">
    <property type="entry name" value="SMR FAMILY PROTON-DEPENDENT DRUG EFFLUX TRANSPORTER SUGE"/>
    <property type="match status" value="1"/>
</dbReference>
<feature type="compositionally biased region" description="Polar residues" evidence="10">
    <location>
        <begin position="129"/>
        <end position="148"/>
    </location>
</feature>
<dbReference type="GO" id="GO:0015199">
    <property type="term" value="F:amino-acid betaine transmembrane transporter activity"/>
    <property type="evidence" value="ECO:0007669"/>
    <property type="project" value="TreeGrafter"/>
</dbReference>
<dbReference type="EMBL" id="JACZHT010000004">
    <property type="protein sequence ID" value="MBE1237337.1"/>
    <property type="molecule type" value="Genomic_DNA"/>
</dbReference>
<feature type="transmembrane region" description="Helical" evidence="11">
    <location>
        <begin position="95"/>
        <end position="115"/>
    </location>
</feature>
<dbReference type="GO" id="GO:0005886">
    <property type="term" value="C:plasma membrane"/>
    <property type="evidence" value="ECO:0007669"/>
    <property type="project" value="UniProtKB-SubCell"/>
</dbReference>
<dbReference type="RefSeq" id="WP_192534348.1">
    <property type="nucleotide sequence ID" value="NZ_JACZHT010000004.1"/>
</dbReference>
<evidence type="ECO:0000256" key="9">
    <source>
        <dbReference type="RuleBase" id="RU003942"/>
    </source>
</evidence>
<evidence type="ECO:0000256" key="1">
    <source>
        <dbReference type="ARBA" id="ARBA00004429"/>
    </source>
</evidence>
<dbReference type="PANTHER" id="PTHR30561:SF2">
    <property type="entry name" value="SPERMIDINE EXPORT PROTEIN MDTJ"/>
    <property type="match status" value="1"/>
</dbReference>
<evidence type="ECO:0000256" key="8">
    <source>
        <dbReference type="ARBA" id="ARBA00023136"/>
    </source>
</evidence>
<dbReference type="GO" id="GO:0015220">
    <property type="term" value="F:choline transmembrane transporter activity"/>
    <property type="evidence" value="ECO:0007669"/>
    <property type="project" value="TreeGrafter"/>
</dbReference>
<feature type="transmembrane region" description="Helical" evidence="11">
    <location>
        <begin position="42"/>
        <end position="61"/>
    </location>
</feature>
<dbReference type="InterPro" id="IPR045324">
    <property type="entry name" value="Small_multidrug_res"/>
</dbReference>
<comment type="subunit">
    <text evidence="2">Forms a complex with MdtI.</text>
</comment>
<evidence type="ECO:0000256" key="4">
    <source>
        <dbReference type="ARBA" id="ARBA00022475"/>
    </source>
</evidence>
<comment type="subcellular location">
    <subcellularLocation>
        <location evidence="1">Cell inner membrane</location>
        <topology evidence="1">Multi-pass membrane protein</topology>
    </subcellularLocation>
    <subcellularLocation>
        <location evidence="9">Cell membrane</location>
        <topology evidence="9">Multi-pass membrane protein</topology>
    </subcellularLocation>
</comment>
<accession>A0A8J7CPR3</accession>
<keyword evidence="13" id="KW-1185">Reference proteome</keyword>
<dbReference type="GO" id="GO:0015297">
    <property type="term" value="F:antiporter activity"/>
    <property type="evidence" value="ECO:0007669"/>
    <property type="project" value="TreeGrafter"/>
</dbReference>
<dbReference type="InterPro" id="IPR037185">
    <property type="entry name" value="EmrE-like"/>
</dbReference>
<organism evidence="12 13">
    <name type="scientific">Phaeovibrio sulfidiphilus</name>
    <dbReference type="NCBI Taxonomy" id="1220600"/>
    <lineage>
        <taxon>Bacteria</taxon>
        <taxon>Pseudomonadati</taxon>
        <taxon>Pseudomonadota</taxon>
        <taxon>Alphaproteobacteria</taxon>
        <taxon>Rhodospirillales</taxon>
        <taxon>Rhodospirillaceae</taxon>
        <taxon>Phaeovibrio</taxon>
    </lineage>
</organism>
<keyword evidence="4" id="KW-1003">Cell membrane</keyword>